<keyword evidence="3" id="KW-0472">Membrane</keyword>
<feature type="chain" id="PRO_5044881580" description="Phytocyanin domain-containing protein" evidence="4">
    <location>
        <begin position="26"/>
        <end position="178"/>
    </location>
</feature>
<dbReference type="Proteomes" id="UP001642360">
    <property type="component" value="Unassembled WGS sequence"/>
</dbReference>
<dbReference type="GO" id="GO:0046872">
    <property type="term" value="F:metal ion binding"/>
    <property type="evidence" value="ECO:0007669"/>
    <property type="project" value="UniProtKB-KW"/>
</dbReference>
<evidence type="ECO:0000313" key="6">
    <source>
        <dbReference type="EMBL" id="CAK9143317.1"/>
    </source>
</evidence>
<dbReference type="InterPro" id="IPR003245">
    <property type="entry name" value="Phytocyanin_dom"/>
</dbReference>
<reference evidence="6 7" key="1">
    <citation type="submission" date="2024-02" db="EMBL/GenBank/DDBJ databases">
        <authorList>
            <person name="Vignale AGUSTIN F."/>
            <person name="Sosa J E."/>
            <person name="Modenutti C."/>
        </authorList>
    </citation>
    <scope>NUCLEOTIDE SEQUENCE [LARGE SCALE GENOMIC DNA]</scope>
</reference>
<dbReference type="PROSITE" id="PS51485">
    <property type="entry name" value="PHYTOCYANIN"/>
    <property type="match status" value="1"/>
</dbReference>
<dbReference type="InterPro" id="IPR039391">
    <property type="entry name" value="Phytocyanin-like"/>
</dbReference>
<dbReference type="PANTHER" id="PTHR33021">
    <property type="entry name" value="BLUE COPPER PROTEIN"/>
    <property type="match status" value="1"/>
</dbReference>
<keyword evidence="3" id="KW-0812">Transmembrane</keyword>
<keyword evidence="7" id="KW-1185">Reference proteome</keyword>
<evidence type="ECO:0000256" key="3">
    <source>
        <dbReference type="SAM" id="Phobius"/>
    </source>
</evidence>
<sequence length="178" mass="18985">MEGVFKFYLVFVFATLLLMNKEAMAATQHVVGGSQGWDQSTDFTTWASGQTFKPGDQLVFKYTALHSVVELPNESAYKNCNMGNALNSLNGGNNVVKIDKPGTRYFTCGTLGHCAQGMKVKITTVSADASSSTPGSSSSSSTTPTPTSTSISMASSFSHFASILMVALPVFHVIFIML</sequence>
<feature type="signal peptide" evidence="4">
    <location>
        <begin position="1"/>
        <end position="25"/>
    </location>
</feature>
<evidence type="ECO:0000256" key="1">
    <source>
        <dbReference type="ARBA" id="ARBA00022723"/>
    </source>
</evidence>
<evidence type="ECO:0000259" key="5">
    <source>
        <dbReference type="PROSITE" id="PS51485"/>
    </source>
</evidence>
<dbReference type="EMBL" id="CAUOFW020001286">
    <property type="protein sequence ID" value="CAK9143317.1"/>
    <property type="molecule type" value="Genomic_DNA"/>
</dbReference>
<gene>
    <name evidence="6" type="ORF">ILEXP_LOCUS11015</name>
</gene>
<evidence type="ECO:0000313" key="7">
    <source>
        <dbReference type="Proteomes" id="UP001642360"/>
    </source>
</evidence>
<protein>
    <recommendedName>
        <fullName evidence="5">Phytocyanin domain-containing protein</fullName>
    </recommendedName>
</protein>
<accession>A0ABC8REU7</accession>
<keyword evidence="2" id="KW-0325">Glycoprotein</keyword>
<keyword evidence="3" id="KW-1133">Transmembrane helix</keyword>
<organism evidence="6 7">
    <name type="scientific">Ilex paraguariensis</name>
    <name type="common">yerba mate</name>
    <dbReference type="NCBI Taxonomy" id="185542"/>
    <lineage>
        <taxon>Eukaryota</taxon>
        <taxon>Viridiplantae</taxon>
        <taxon>Streptophyta</taxon>
        <taxon>Embryophyta</taxon>
        <taxon>Tracheophyta</taxon>
        <taxon>Spermatophyta</taxon>
        <taxon>Magnoliopsida</taxon>
        <taxon>eudicotyledons</taxon>
        <taxon>Gunneridae</taxon>
        <taxon>Pentapetalae</taxon>
        <taxon>asterids</taxon>
        <taxon>campanulids</taxon>
        <taxon>Aquifoliales</taxon>
        <taxon>Aquifoliaceae</taxon>
        <taxon>Ilex</taxon>
    </lineage>
</organism>
<comment type="caution">
    <text evidence="6">The sequence shown here is derived from an EMBL/GenBank/DDBJ whole genome shotgun (WGS) entry which is preliminary data.</text>
</comment>
<dbReference type="AlphaFoldDB" id="A0ABC8REU7"/>
<dbReference type="Gene3D" id="2.60.40.420">
    <property type="entry name" value="Cupredoxins - blue copper proteins"/>
    <property type="match status" value="1"/>
</dbReference>
<name>A0ABC8REU7_9AQUA</name>
<dbReference type="CDD" id="cd04216">
    <property type="entry name" value="Phytocyanin"/>
    <property type="match status" value="1"/>
</dbReference>
<proteinExistence type="predicted"/>
<keyword evidence="1" id="KW-0479">Metal-binding</keyword>
<dbReference type="PANTHER" id="PTHR33021:SF489">
    <property type="entry name" value="BASIC BLUE PROTEIN-LIKE"/>
    <property type="match status" value="1"/>
</dbReference>
<evidence type="ECO:0000256" key="4">
    <source>
        <dbReference type="SAM" id="SignalP"/>
    </source>
</evidence>
<dbReference type="SUPFAM" id="SSF49503">
    <property type="entry name" value="Cupredoxins"/>
    <property type="match status" value="1"/>
</dbReference>
<feature type="transmembrane region" description="Helical" evidence="3">
    <location>
        <begin position="157"/>
        <end position="177"/>
    </location>
</feature>
<evidence type="ECO:0000256" key="2">
    <source>
        <dbReference type="ARBA" id="ARBA00023180"/>
    </source>
</evidence>
<feature type="domain" description="Phytocyanin" evidence="5">
    <location>
        <begin position="27"/>
        <end position="126"/>
    </location>
</feature>
<dbReference type="FunFam" id="2.60.40.420:FF:000003">
    <property type="entry name" value="Blue copper"/>
    <property type="match status" value="1"/>
</dbReference>
<dbReference type="Pfam" id="PF02298">
    <property type="entry name" value="Cu_bind_like"/>
    <property type="match status" value="1"/>
</dbReference>
<keyword evidence="4" id="KW-0732">Signal</keyword>
<dbReference type="InterPro" id="IPR008972">
    <property type="entry name" value="Cupredoxin"/>
</dbReference>